<dbReference type="InterPro" id="IPR046347">
    <property type="entry name" value="bZIP_sf"/>
</dbReference>
<keyword evidence="3" id="KW-0805">Transcription regulation</keyword>
<comment type="subcellular location">
    <subcellularLocation>
        <location evidence="1">Nucleus</location>
    </subcellularLocation>
</comment>
<dbReference type="GO" id="GO:0010114">
    <property type="term" value="P:response to red light"/>
    <property type="evidence" value="ECO:0007669"/>
    <property type="project" value="TreeGrafter"/>
</dbReference>
<evidence type="ECO:0000256" key="5">
    <source>
        <dbReference type="ARBA" id="ARBA00023163"/>
    </source>
</evidence>
<dbReference type="InterPro" id="IPR044280">
    <property type="entry name" value="Hac1/HY5"/>
</dbReference>
<keyword evidence="6" id="KW-0539">Nucleus</keyword>
<dbReference type="Gene3D" id="1.20.5.490">
    <property type="entry name" value="Single helix bin"/>
    <property type="match status" value="1"/>
</dbReference>
<dbReference type="GO" id="GO:0000981">
    <property type="term" value="F:DNA-binding transcription factor activity, RNA polymerase II-specific"/>
    <property type="evidence" value="ECO:0007669"/>
    <property type="project" value="InterPro"/>
</dbReference>
<dbReference type="CDD" id="cd14704">
    <property type="entry name" value="bZIP_HY5-like"/>
    <property type="match status" value="1"/>
</dbReference>
<feature type="region of interest" description="Disordered" evidence="7">
    <location>
        <begin position="114"/>
        <end position="133"/>
    </location>
</feature>
<dbReference type="EMBL" id="CM010715">
    <property type="protein sequence ID" value="RZC47881.1"/>
    <property type="molecule type" value="Genomic_DNA"/>
</dbReference>
<dbReference type="Proteomes" id="UP000316621">
    <property type="component" value="Chromosome 1"/>
</dbReference>
<keyword evidence="5" id="KW-0804">Transcription</keyword>
<evidence type="ECO:0000256" key="3">
    <source>
        <dbReference type="ARBA" id="ARBA00023015"/>
    </source>
</evidence>
<dbReference type="GO" id="GO:0003677">
    <property type="term" value="F:DNA binding"/>
    <property type="evidence" value="ECO:0007669"/>
    <property type="project" value="UniProtKB-KW"/>
</dbReference>
<proteinExistence type="inferred from homology"/>
<dbReference type="PROSITE" id="PS50217">
    <property type="entry name" value="BZIP"/>
    <property type="match status" value="1"/>
</dbReference>
<feature type="compositionally biased region" description="Basic and acidic residues" evidence="7">
    <location>
        <begin position="122"/>
        <end position="133"/>
    </location>
</feature>
<gene>
    <name evidence="9" type="ORF">C5167_040832</name>
</gene>
<dbReference type="AlphaFoldDB" id="A0A4Y7IJJ8"/>
<dbReference type="Pfam" id="PF00170">
    <property type="entry name" value="bZIP_1"/>
    <property type="match status" value="1"/>
</dbReference>
<sequence length="133" mass="14888">MEFQMDSFSISSRFKGSISGGSKGFRTGPSISCKGGGGREPGPDRVQASTTVGSTRTKRGRSPADKENKRIKRLLRNRVLTQKARERKKAYLTYLQVKVKELEKNNGELEERLSTLQNESQMLRHNEDGHSSS</sequence>
<dbReference type="STRING" id="3469.A0A4Y7IJJ8"/>
<keyword evidence="10" id="KW-1185">Reference proteome</keyword>
<name>A0A4Y7IJJ8_PAPSO</name>
<evidence type="ECO:0000313" key="10">
    <source>
        <dbReference type="Proteomes" id="UP000316621"/>
    </source>
</evidence>
<evidence type="ECO:0000256" key="6">
    <source>
        <dbReference type="ARBA" id="ARBA00023242"/>
    </source>
</evidence>
<dbReference type="InterPro" id="IPR004827">
    <property type="entry name" value="bZIP"/>
</dbReference>
<feature type="compositionally biased region" description="Low complexity" evidence="7">
    <location>
        <begin position="7"/>
        <end position="17"/>
    </location>
</feature>
<feature type="region of interest" description="Disordered" evidence="7">
    <location>
        <begin position="1"/>
        <end position="68"/>
    </location>
</feature>
<evidence type="ECO:0000313" key="9">
    <source>
        <dbReference type="EMBL" id="RZC47881.1"/>
    </source>
</evidence>
<organism evidence="9 10">
    <name type="scientific">Papaver somniferum</name>
    <name type="common">Opium poppy</name>
    <dbReference type="NCBI Taxonomy" id="3469"/>
    <lineage>
        <taxon>Eukaryota</taxon>
        <taxon>Viridiplantae</taxon>
        <taxon>Streptophyta</taxon>
        <taxon>Embryophyta</taxon>
        <taxon>Tracheophyta</taxon>
        <taxon>Spermatophyta</taxon>
        <taxon>Magnoliopsida</taxon>
        <taxon>Ranunculales</taxon>
        <taxon>Papaveraceae</taxon>
        <taxon>Papaveroideae</taxon>
        <taxon>Papaver</taxon>
    </lineage>
</organism>
<feature type="domain" description="BZIP" evidence="8">
    <location>
        <begin position="67"/>
        <end position="124"/>
    </location>
</feature>
<dbReference type="PANTHER" id="PTHR46714:SF6">
    <property type="entry name" value="TRANSCRIPTIONAL ACTIVATOR HAC1"/>
    <property type="match status" value="1"/>
</dbReference>
<keyword evidence="4" id="KW-0238">DNA-binding</keyword>
<dbReference type="GO" id="GO:0010017">
    <property type="term" value="P:red or far-red light signaling pathway"/>
    <property type="evidence" value="ECO:0007669"/>
    <property type="project" value="TreeGrafter"/>
</dbReference>
<dbReference type="GO" id="GO:0010099">
    <property type="term" value="P:regulation of photomorphogenesis"/>
    <property type="evidence" value="ECO:0007669"/>
    <property type="project" value="TreeGrafter"/>
</dbReference>
<dbReference type="GO" id="GO:0045944">
    <property type="term" value="P:positive regulation of transcription by RNA polymerase II"/>
    <property type="evidence" value="ECO:0007669"/>
    <property type="project" value="InterPro"/>
</dbReference>
<dbReference type="PANTHER" id="PTHR46714">
    <property type="entry name" value="TRANSCRIPTIONAL ACTIVATOR HAC1"/>
    <property type="match status" value="1"/>
</dbReference>
<evidence type="ECO:0000256" key="4">
    <source>
        <dbReference type="ARBA" id="ARBA00023125"/>
    </source>
</evidence>
<dbReference type="SMART" id="SM00338">
    <property type="entry name" value="BRLZ"/>
    <property type="match status" value="1"/>
</dbReference>
<comment type="similarity">
    <text evidence="2">Belongs to the bZIP family.</text>
</comment>
<dbReference type="Gramene" id="RZC47881">
    <property type="protein sequence ID" value="RZC47881"/>
    <property type="gene ID" value="C5167_040832"/>
</dbReference>
<dbReference type="GO" id="GO:0010218">
    <property type="term" value="P:response to far red light"/>
    <property type="evidence" value="ECO:0007669"/>
    <property type="project" value="TreeGrafter"/>
</dbReference>
<dbReference type="GO" id="GO:0005634">
    <property type="term" value="C:nucleus"/>
    <property type="evidence" value="ECO:0007669"/>
    <property type="project" value="UniProtKB-SubCell"/>
</dbReference>
<reference evidence="9 10" key="1">
    <citation type="journal article" date="2018" name="Science">
        <title>The opium poppy genome and morphinan production.</title>
        <authorList>
            <person name="Guo L."/>
            <person name="Winzer T."/>
            <person name="Yang X."/>
            <person name="Li Y."/>
            <person name="Ning Z."/>
            <person name="He Z."/>
            <person name="Teodor R."/>
            <person name="Lu Y."/>
            <person name="Bowser T.A."/>
            <person name="Graham I.A."/>
            <person name="Ye K."/>
        </authorList>
    </citation>
    <scope>NUCLEOTIDE SEQUENCE [LARGE SCALE GENOMIC DNA]</scope>
    <source>
        <strain evidence="10">cv. HN1</strain>
        <tissue evidence="9">Leaves</tissue>
    </source>
</reference>
<evidence type="ECO:0000256" key="2">
    <source>
        <dbReference type="ARBA" id="ARBA00007163"/>
    </source>
</evidence>
<accession>A0A4Y7IJJ8</accession>
<dbReference type="SUPFAM" id="SSF57959">
    <property type="entry name" value="Leucine zipper domain"/>
    <property type="match status" value="1"/>
</dbReference>
<evidence type="ECO:0000256" key="7">
    <source>
        <dbReference type="SAM" id="MobiDB-lite"/>
    </source>
</evidence>
<protein>
    <recommendedName>
        <fullName evidence="8">BZIP domain-containing protein</fullName>
    </recommendedName>
</protein>
<evidence type="ECO:0000256" key="1">
    <source>
        <dbReference type="ARBA" id="ARBA00004123"/>
    </source>
</evidence>
<evidence type="ECO:0000259" key="8">
    <source>
        <dbReference type="PROSITE" id="PS50217"/>
    </source>
</evidence>